<dbReference type="EMBL" id="RQTK01000310">
    <property type="protein sequence ID" value="RUS81993.1"/>
    <property type="molecule type" value="Genomic_DNA"/>
</dbReference>
<evidence type="ECO:0000256" key="2">
    <source>
        <dbReference type="ARBA" id="ARBA00023027"/>
    </source>
</evidence>
<proteinExistence type="predicted"/>
<feature type="non-terminal residue" evidence="6">
    <location>
        <position position="662"/>
    </location>
</feature>
<feature type="binding site" evidence="3">
    <location>
        <position position="234"/>
    </location>
    <ligand>
        <name>Zn(2+)</name>
        <dbReference type="ChEBI" id="CHEBI:29105"/>
    </ligand>
</feature>
<evidence type="ECO:0000259" key="5">
    <source>
        <dbReference type="PROSITE" id="PS50305"/>
    </source>
</evidence>
<dbReference type="GO" id="GO:0005634">
    <property type="term" value="C:nucleus"/>
    <property type="evidence" value="ECO:0007669"/>
    <property type="project" value="TreeGrafter"/>
</dbReference>
<feature type="region of interest" description="Disordered" evidence="4">
    <location>
        <begin position="372"/>
        <end position="395"/>
    </location>
</feature>
<feature type="compositionally biased region" description="Polar residues" evidence="4">
    <location>
        <begin position="496"/>
        <end position="536"/>
    </location>
</feature>
<dbReference type="AlphaFoldDB" id="A0A433TK76"/>
<accession>A0A433TK76</accession>
<feature type="binding site" evidence="3">
    <location>
        <position position="231"/>
    </location>
    <ligand>
        <name>Zn(2+)</name>
        <dbReference type="ChEBI" id="CHEBI:29105"/>
    </ligand>
</feature>
<keyword evidence="1" id="KW-0808">Transferase</keyword>
<keyword evidence="7" id="KW-1185">Reference proteome</keyword>
<feature type="region of interest" description="Disordered" evidence="4">
    <location>
        <begin position="18"/>
        <end position="62"/>
    </location>
</feature>
<dbReference type="OrthoDB" id="420264at2759"/>
<feature type="active site" description="Proton acceptor" evidence="3">
    <location>
        <position position="223"/>
    </location>
</feature>
<keyword evidence="3" id="KW-0862">Zinc</keyword>
<feature type="binding site" evidence="3">
    <location>
        <position position="255"/>
    </location>
    <ligand>
        <name>Zn(2+)</name>
        <dbReference type="ChEBI" id="CHEBI:29105"/>
    </ligand>
</feature>
<dbReference type="PANTHER" id="PTHR11085:SF7">
    <property type="entry name" value="NAD-DEPENDENT PROTEIN DEACETYLASE"/>
    <property type="match status" value="1"/>
</dbReference>
<dbReference type="PROSITE" id="PS50305">
    <property type="entry name" value="SIRTUIN"/>
    <property type="match status" value="1"/>
</dbReference>
<dbReference type="GO" id="GO:0046872">
    <property type="term" value="F:metal ion binding"/>
    <property type="evidence" value="ECO:0007669"/>
    <property type="project" value="UniProtKB-KW"/>
</dbReference>
<dbReference type="Pfam" id="PF02146">
    <property type="entry name" value="SIR2"/>
    <property type="match status" value="1"/>
</dbReference>
<evidence type="ECO:0000256" key="3">
    <source>
        <dbReference type="PROSITE-ProRule" id="PRU00236"/>
    </source>
</evidence>
<dbReference type="CDD" id="cd01408">
    <property type="entry name" value="SIRT1"/>
    <property type="match status" value="1"/>
</dbReference>
<feature type="binding site" evidence="3">
    <location>
        <position position="260"/>
    </location>
    <ligand>
        <name>Zn(2+)</name>
        <dbReference type="ChEBI" id="CHEBI:29105"/>
    </ligand>
</feature>
<dbReference type="InterPro" id="IPR050134">
    <property type="entry name" value="NAD-dep_sirtuin_deacylases"/>
</dbReference>
<dbReference type="InterPro" id="IPR029035">
    <property type="entry name" value="DHS-like_NAD/FAD-binding_dom"/>
</dbReference>
<dbReference type="STRING" id="188477.A0A433TK76"/>
<protein>
    <recommendedName>
        <fullName evidence="5">Deacetylase sirtuin-type domain-containing protein</fullName>
    </recommendedName>
</protein>
<feature type="compositionally biased region" description="Polar residues" evidence="4">
    <location>
        <begin position="452"/>
        <end position="475"/>
    </location>
</feature>
<feature type="compositionally biased region" description="Acidic residues" evidence="4">
    <location>
        <begin position="417"/>
        <end position="429"/>
    </location>
</feature>
<feature type="domain" description="Deacetylase sirtuin-type" evidence="5">
    <location>
        <begin position="92"/>
        <end position="357"/>
    </location>
</feature>
<comment type="caution">
    <text evidence="6">The sequence shown here is derived from an EMBL/GenBank/DDBJ whole genome shotgun (WGS) entry which is preliminary data.</text>
</comment>
<feature type="compositionally biased region" description="Polar residues" evidence="4">
    <location>
        <begin position="553"/>
        <end position="567"/>
    </location>
</feature>
<dbReference type="Proteomes" id="UP000271974">
    <property type="component" value="Unassembled WGS sequence"/>
</dbReference>
<dbReference type="PANTHER" id="PTHR11085">
    <property type="entry name" value="NAD-DEPENDENT PROTEIN DEACYLASE SIRTUIN-5, MITOCHONDRIAL-RELATED"/>
    <property type="match status" value="1"/>
</dbReference>
<organism evidence="6 7">
    <name type="scientific">Elysia chlorotica</name>
    <name type="common">Eastern emerald elysia</name>
    <name type="synonym">Sea slug</name>
    <dbReference type="NCBI Taxonomy" id="188477"/>
    <lineage>
        <taxon>Eukaryota</taxon>
        <taxon>Metazoa</taxon>
        <taxon>Spiralia</taxon>
        <taxon>Lophotrochozoa</taxon>
        <taxon>Mollusca</taxon>
        <taxon>Gastropoda</taxon>
        <taxon>Heterobranchia</taxon>
        <taxon>Euthyneura</taxon>
        <taxon>Panpulmonata</taxon>
        <taxon>Sacoglossa</taxon>
        <taxon>Placobranchoidea</taxon>
        <taxon>Plakobranchidae</taxon>
        <taxon>Elysia</taxon>
    </lineage>
</organism>
<sequence length="662" mass="72129">MRNIMATAASVTVKGQMKPGVINKSPSLSPSPPLRHARKFGSSNSAVKGGNQSDSDSGITAGFRDLNLRNRGRVQSGPKQFDNRRTFCSTGNRLILRNLTDVANMLKDGHAKNVVIVAGAGISTPCGIPDFRTPGTGLYDNLQQYNVPYPEAIFDIDFFHHNPRPFFTLAKELYPSGKYRPNYIHYFARLLSDRGILLRMYTQNIDGLERLAGVPPDKLVEAHGTFVTASCVVCNEKHRGAEIKDAIFDDKLPHCKKSGCYGIVKPDIVFFGEELPKRFYFYLRDMLQTDLVLVMGTSLEVQPFAGIIDTVRWTVPRLLFNRNAVGPFKNGKRSKDFISEGDLIECLQNFVSMAGMTEDMVDLITRSEGTFRLFAPPPPESAHNRPPKKSHSVNRPDPLLAAMWRQNARANLFSDSDSSDSSDVTESDSESTSSSGKRPMNSRVPRAGKGSKSASAQTSKSVKPSGKQTSPQNGVSGEGRPPIGKGSLGSGRAAMGNQSNNNTNGAGQGRNFSSVGNQSSNNTKGGGQSHNYSSLLSRRKAATPPSQPRRFNPSPSRTPTLDGSWTGNMVRRKPPLEASLGLARKPPQSPGSHPMKPRSNSVNKAMPERAHSSKVGGFRSVIDRVRSAKPAPRLAYHHRPSPKALYDARILTFTATTSSSSE</sequence>
<evidence type="ECO:0000256" key="4">
    <source>
        <dbReference type="SAM" id="MobiDB-lite"/>
    </source>
</evidence>
<evidence type="ECO:0000256" key="1">
    <source>
        <dbReference type="ARBA" id="ARBA00022679"/>
    </source>
</evidence>
<dbReference type="SUPFAM" id="SSF52467">
    <property type="entry name" value="DHS-like NAD/FAD-binding domain"/>
    <property type="match status" value="1"/>
</dbReference>
<keyword evidence="3" id="KW-0479">Metal-binding</keyword>
<name>A0A433TK76_ELYCH</name>
<dbReference type="InterPro" id="IPR026591">
    <property type="entry name" value="Sirtuin_cat_small_dom_sf"/>
</dbReference>
<dbReference type="InterPro" id="IPR026590">
    <property type="entry name" value="Ssirtuin_cat_dom"/>
</dbReference>
<dbReference type="GO" id="GO:0070403">
    <property type="term" value="F:NAD+ binding"/>
    <property type="evidence" value="ECO:0007669"/>
    <property type="project" value="InterPro"/>
</dbReference>
<keyword evidence="2" id="KW-0520">NAD</keyword>
<dbReference type="InterPro" id="IPR003000">
    <property type="entry name" value="Sirtuin"/>
</dbReference>
<dbReference type="Gene3D" id="3.30.1600.10">
    <property type="entry name" value="SIR2/SIRT2 'Small Domain"/>
    <property type="match status" value="1"/>
</dbReference>
<evidence type="ECO:0000313" key="6">
    <source>
        <dbReference type="EMBL" id="RUS81993.1"/>
    </source>
</evidence>
<gene>
    <name evidence="6" type="ORF">EGW08_010262</name>
</gene>
<dbReference type="Gene3D" id="3.40.50.1220">
    <property type="entry name" value="TPP-binding domain"/>
    <property type="match status" value="1"/>
</dbReference>
<feature type="compositionally biased region" description="Polar residues" evidence="4">
    <location>
        <begin position="41"/>
        <end position="58"/>
    </location>
</feature>
<dbReference type="GO" id="GO:0017136">
    <property type="term" value="F:histone deacetylase activity, NAD-dependent"/>
    <property type="evidence" value="ECO:0007669"/>
    <property type="project" value="TreeGrafter"/>
</dbReference>
<reference evidence="6 7" key="1">
    <citation type="submission" date="2019-01" db="EMBL/GenBank/DDBJ databases">
        <title>A draft genome assembly of the solar-powered sea slug Elysia chlorotica.</title>
        <authorList>
            <person name="Cai H."/>
            <person name="Li Q."/>
            <person name="Fang X."/>
            <person name="Li J."/>
            <person name="Curtis N.E."/>
            <person name="Altenburger A."/>
            <person name="Shibata T."/>
            <person name="Feng M."/>
            <person name="Maeda T."/>
            <person name="Schwartz J.A."/>
            <person name="Shigenobu S."/>
            <person name="Lundholm N."/>
            <person name="Nishiyama T."/>
            <person name="Yang H."/>
            <person name="Hasebe M."/>
            <person name="Li S."/>
            <person name="Pierce S.K."/>
            <person name="Wang J."/>
        </authorList>
    </citation>
    <scope>NUCLEOTIDE SEQUENCE [LARGE SCALE GENOMIC DNA]</scope>
    <source>
        <strain evidence="6">EC2010</strain>
        <tissue evidence="6">Whole organism of an adult</tissue>
    </source>
</reference>
<feature type="region of interest" description="Disordered" evidence="4">
    <location>
        <begin position="413"/>
        <end position="621"/>
    </location>
</feature>
<evidence type="ECO:0000313" key="7">
    <source>
        <dbReference type="Proteomes" id="UP000271974"/>
    </source>
</evidence>